<feature type="region of interest" description="Disordered" evidence="1">
    <location>
        <begin position="76"/>
        <end position="118"/>
    </location>
</feature>
<gene>
    <name evidence="2" type="primary">AVEN_169415_1</name>
    <name evidence="2" type="ORF">TNCT_303831</name>
</gene>
<accession>A0A8X6J7T5</accession>
<proteinExistence type="predicted"/>
<comment type="caution">
    <text evidence="2">The sequence shown here is derived from an EMBL/GenBank/DDBJ whole genome shotgun (WGS) entry which is preliminary data.</text>
</comment>
<feature type="compositionally biased region" description="Polar residues" evidence="1">
    <location>
        <begin position="223"/>
        <end position="241"/>
    </location>
</feature>
<sequence length="249" mass="28162">MCVDSLDSEYPDPTTEEDVPIELRHLEGYETCKKCGTPTDFGYTNCEQKVCASCLPADPDTGKKYGPLNNDYVVKKKKSSLKSSNSTSKETNNSEKRFDVSTIRPIPQRNNTEVKPEEEDLRRPSLFLLFYARTLQTSYRSKYQKSLDHKFRTKIATLPEIRKPPNGIIESVLRNAITKKGIVEVNSSDTDQIVAVASTSFDVHDHISVLPEDLQESQDPKELQSNQEEFSMSNINTGNTSDDLKMNKK</sequence>
<organism evidence="2 3">
    <name type="scientific">Trichonephila clavata</name>
    <name type="common">Joro spider</name>
    <name type="synonym">Nephila clavata</name>
    <dbReference type="NCBI Taxonomy" id="2740835"/>
    <lineage>
        <taxon>Eukaryota</taxon>
        <taxon>Metazoa</taxon>
        <taxon>Ecdysozoa</taxon>
        <taxon>Arthropoda</taxon>
        <taxon>Chelicerata</taxon>
        <taxon>Arachnida</taxon>
        <taxon>Araneae</taxon>
        <taxon>Araneomorphae</taxon>
        <taxon>Entelegynae</taxon>
        <taxon>Araneoidea</taxon>
        <taxon>Nephilidae</taxon>
        <taxon>Trichonephila</taxon>
    </lineage>
</organism>
<evidence type="ECO:0000256" key="1">
    <source>
        <dbReference type="SAM" id="MobiDB-lite"/>
    </source>
</evidence>
<name>A0A8X6J7T5_TRICU</name>
<dbReference type="EMBL" id="BMAO01007153">
    <property type="protein sequence ID" value="GFR14018.1"/>
    <property type="molecule type" value="Genomic_DNA"/>
</dbReference>
<feature type="compositionally biased region" description="Low complexity" evidence="1">
    <location>
        <begin position="81"/>
        <end position="91"/>
    </location>
</feature>
<dbReference type="Proteomes" id="UP000887116">
    <property type="component" value="Unassembled WGS sequence"/>
</dbReference>
<evidence type="ECO:0000313" key="3">
    <source>
        <dbReference type="Proteomes" id="UP000887116"/>
    </source>
</evidence>
<evidence type="ECO:0000313" key="2">
    <source>
        <dbReference type="EMBL" id="GFR14018.1"/>
    </source>
</evidence>
<dbReference type="AlphaFoldDB" id="A0A8X6J7T5"/>
<feature type="region of interest" description="Disordered" evidence="1">
    <location>
        <begin position="212"/>
        <end position="249"/>
    </location>
</feature>
<keyword evidence="3" id="KW-1185">Reference proteome</keyword>
<protein>
    <submittedName>
        <fullName evidence="2">Uncharacterized protein</fullName>
    </submittedName>
</protein>
<reference evidence="2" key="1">
    <citation type="submission" date="2020-07" db="EMBL/GenBank/DDBJ databases">
        <title>Multicomponent nature underlies the extraordinary mechanical properties of spider dragline silk.</title>
        <authorList>
            <person name="Kono N."/>
            <person name="Nakamura H."/>
            <person name="Mori M."/>
            <person name="Yoshida Y."/>
            <person name="Ohtoshi R."/>
            <person name="Malay A.D."/>
            <person name="Moran D.A.P."/>
            <person name="Tomita M."/>
            <person name="Numata K."/>
            <person name="Arakawa K."/>
        </authorList>
    </citation>
    <scope>NUCLEOTIDE SEQUENCE</scope>
</reference>